<comment type="caution">
    <text evidence="1">The sequence shown here is derived from an EMBL/GenBank/DDBJ whole genome shotgun (WGS) entry which is preliminary data.</text>
</comment>
<evidence type="ECO:0000313" key="2">
    <source>
        <dbReference type="Proteomes" id="UP000185557"/>
    </source>
</evidence>
<sequence length="85" mass="9498">MPSNIRVPSELYEKLREISISLAGEYQSSAPTIQDVANVALKRFLHEWEAEGDLARQAIVAELLESRRLSRSKMGPTSNKQKLSG</sequence>
<name>A0A1U7IZ67_9CYAN</name>
<proteinExistence type="predicted"/>
<dbReference type="Proteomes" id="UP000185557">
    <property type="component" value="Unassembled WGS sequence"/>
</dbReference>
<organism evidence="1 2">
    <name type="scientific">Phormidium tenue NIES-30</name>
    <dbReference type="NCBI Taxonomy" id="549789"/>
    <lineage>
        <taxon>Bacteria</taxon>
        <taxon>Bacillati</taxon>
        <taxon>Cyanobacteriota</taxon>
        <taxon>Cyanophyceae</taxon>
        <taxon>Oscillatoriophycideae</taxon>
        <taxon>Oscillatoriales</taxon>
        <taxon>Oscillatoriaceae</taxon>
        <taxon>Phormidium</taxon>
    </lineage>
</organism>
<reference evidence="1 2" key="1">
    <citation type="submission" date="2016-11" db="EMBL/GenBank/DDBJ databases">
        <title>Draft Genome Sequences of Nine Cyanobacterial Strains from Diverse Habitats.</title>
        <authorList>
            <person name="Zhu T."/>
            <person name="Hou S."/>
            <person name="Lu X."/>
            <person name="Hess W.R."/>
        </authorList>
    </citation>
    <scope>NUCLEOTIDE SEQUENCE [LARGE SCALE GENOMIC DNA]</scope>
    <source>
        <strain evidence="1 2">NIES-30</strain>
    </source>
</reference>
<dbReference type="EMBL" id="MRCG01000026">
    <property type="protein sequence ID" value="OKH44098.1"/>
    <property type="molecule type" value="Genomic_DNA"/>
</dbReference>
<accession>A0A1U7IZ67</accession>
<evidence type="ECO:0000313" key="1">
    <source>
        <dbReference type="EMBL" id="OKH44098.1"/>
    </source>
</evidence>
<protein>
    <submittedName>
        <fullName evidence="1">Uncharacterized protein</fullName>
    </submittedName>
</protein>
<keyword evidence="2" id="KW-1185">Reference proteome</keyword>
<gene>
    <name evidence="1" type="ORF">NIES30_23505</name>
</gene>
<dbReference type="OrthoDB" id="465310at2"/>
<dbReference type="AlphaFoldDB" id="A0A1U7IZ67"/>